<dbReference type="Proteomes" id="UP000586827">
    <property type="component" value="Unassembled WGS sequence"/>
</dbReference>
<protein>
    <submittedName>
        <fullName evidence="1">Uncharacterized protein</fullName>
    </submittedName>
</protein>
<sequence>MTMLADVHVIDRSQLYAVIGTALQDLREVGVIVGDIDVADEQIVTAICTRWPTVFTATEEVSA</sequence>
<dbReference type="EMBL" id="JABELX010000029">
    <property type="protein sequence ID" value="NNH75868.1"/>
    <property type="molecule type" value="Genomic_DNA"/>
</dbReference>
<accession>A0A849CDF8</accession>
<name>A0A849CDF8_9NOCA</name>
<organism evidence="1 2">
    <name type="scientific">Nocardia uniformis</name>
    <dbReference type="NCBI Taxonomy" id="53432"/>
    <lineage>
        <taxon>Bacteria</taxon>
        <taxon>Bacillati</taxon>
        <taxon>Actinomycetota</taxon>
        <taxon>Actinomycetes</taxon>
        <taxon>Mycobacteriales</taxon>
        <taxon>Nocardiaceae</taxon>
        <taxon>Nocardia</taxon>
    </lineage>
</organism>
<evidence type="ECO:0000313" key="2">
    <source>
        <dbReference type="Proteomes" id="UP000586827"/>
    </source>
</evidence>
<evidence type="ECO:0000313" key="1">
    <source>
        <dbReference type="EMBL" id="NNH75868.1"/>
    </source>
</evidence>
<proteinExistence type="predicted"/>
<dbReference type="AlphaFoldDB" id="A0A849CDF8"/>
<comment type="caution">
    <text evidence="1">The sequence shown here is derived from an EMBL/GenBank/DDBJ whole genome shotgun (WGS) entry which is preliminary data.</text>
</comment>
<gene>
    <name evidence="1" type="ORF">HLB23_39470</name>
</gene>
<keyword evidence="2" id="KW-1185">Reference proteome</keyword>
<dbReference type="RefSeq" id="WP_170264447.1">
    <property type="nucleotide sequence ID" value="NZ_JABELX010000029.1"/>
</dbReference>
<reference evidence="1 2" key="1">
    <citation type="submission" date="2020-05" db="EMBL/GenBank/DDBJ databases">
        <title>MicrobeNet Type strains.</title>
        <authorList>
            <person name="Nicholson A.C."/>
        </authorList>
    </citation>
    <scope>NUCLEOTIDE SEQUENCE [LARGE SCALE GENOMIC DNA]</scope>
    <source>
        <strain evidence="1 2">JCM 3224</strain>
    </source>
</reference>